<keyword evidence="1" id="KW-0812">Transmembrane</keyword>
<evidence type="ECO:0000259" key="2">
    <source>
        <dbReference type="Pfam" id="PF08241"/>
    </source>
</evidence>
<dbReference type="EMBL" id="CABFUZ020000113">
    <property type="protein sequence ID" value="VVM06417.1"/>
    <property type="molecule type" value="Genomic_DNA"/>
</dbReference>
<keyword evidence="4" id="KW-1185">Reference proteome</keyword>
<name>A0A5E6MK32_9BACT</name>
<dbReference type="GO" id="GO:0032259">
    <property type="term" value="P:methylation"/>
    <property type="evidence" value="ECO:0007669"/>
    <property type="project" value="UniProtKB-KW"/>
</dbReference>
<keyword evidence="3" id="KW-0808">Transferase</keyword>
<dbReference type="Pfam" id="PF08241">
    <property type="entry name" value="Methyltransf_11"/>
    <property type="match status" value="1"/>
</dbReference>
<dbReference type="Proteomes" id="UP000381693">
    <property type="component" value="Unassembled WGS sequence"/>
</dbReference>
<dbReference type="InterPro" id="IPR029063">
    <property type="entry name" value="SAM-dependent_MTases_sf"/>
</dbReference>
<sequence>MKDDEGRNPSLLFPLGDYLAGIFTGTLVAAAVRSLVAPGFDMALAMVLGMVVGMVIHLLLGFVLGPLLGMFQTMIPGSWIGMYGGMLFAMRDSMGAGSHTWVSALGVGALFGGMAVGAFHLYDRILRGPVNGPRGREVESAGSSTRKKWDAASRFFDRLTWADDRRFGPEKRRLFAGLEGRLLFIGAGTGNDFRYLPPGLSVTAIDISPSMLAQASAKAAAYEGKIELREADVQRLDFPDDSFDEALAVCTFCSVPDPLLGLREVYRVLKPGGRFFLFEHVRSRIGPVGILLDLMTPLSRLVGPALNRETVSNVKAAGFSILGEENVYLDIVKWIEARKPRE</sequence>
<feature type="transmembrane region" description="Helical" evidence="1">
    <location>
        <begin position="43"/>
        <end position="64"/>
    </location>
</feature>
<dbReference type="RefSeq" id="WP_246189564.1">
    <property type="nucleotide sequence ID" value="NZ_CABFUZ020000113.1"/>
</dbReference>
<dbReference type="InterPro" id="IPR013216">
    <property type="entry name" value="Methyltransf_11"/>
</dbReference>
<dbReference type="SUPFAM" id="SSF53335">
    <property type="entry name" value="S-adenosyl-L-methionine-dependent methyltransferases"/>
    <property type="match status" value="1"/>
</dbReference>
<feature type="domain" description="Methyltransferase type 11" evidence="2">
    <location>
        <begin position="185"/>
        <end position="277"/>
    </location>
</feature>
<gene>
    <name evidence="3" type="primary">ycgJ</name>
    <name evidence="3" type="ORF">MAMC_01064</name>
</gene>
<dbReference type="AlphaFoldDB" id="A0A5E6MK32"/>
<reference evidence="3" key="1">
    <citation type="submission" date="2019-09" db="EMBL/GenBank/DDBJ databases">
        <authorList>
            <person name="Cremers G."/>
        </authorList>
    </citation>
    <scope>NUCLEOTIDE SEQUENCE [LARGE SCALE GENOMIC DNA]</scope>
    <source>
        <strain evidence="3">3B</strain>
    </source>
</reference>
<keyword evidence="1" id="KW-0472">Membrane</keyword>
<accession>A0A5E6MK32</accession>
<feature type="transmembrane region" description="Helical" evidence="1">
    <location>
        <begin position="70"/>
        <end position="89"/>
    </location>
</feature>
<comment type="caution">
    <text evidence="3">The sequence shown here is derived from an EMBL/GenBank/DDBJ whole genome shotgun (WGS) entry which is preliminary data.</text>
</comment>
<feature type="transmembrane region" description="Helical" evidence="1">
    <location>
        <begin position="101"/>
        <end position="122"/>
    </location>
</feature>
<proteinExistence type="predicted"/>
<evidence type="ECO:0000313" key="3">
    <source>
        <dbReference type="EMBL" id="VVM06417.1"/>
    </source>
</evidence>
<dbReference type="CDD" id="cd02440">
    <property type="entry name" value="AdoMet_MTases"/>
    <property type="match status" value="1"/>
</dbReference>
<dbReference type="InterPro" id="IPR052356">
    <property type="entry name" value="Thiol_S-MT"/>
</dbReference>
<dbReference type="PANTHER" id="PTHR45036">
    <property type="entry name" value="METHYLTRANSFERASE LIKE 7B"/>
    <property type="match status" value="1"/>
</dbReference>
<keyword evidence="1" id="KW-1133">Transmembrane helix</keyword>
<organism evidence="3 4">
    <name type="scientific">Methylacidimicrobium cyclopophantes</name>
    <dbReference type="NCBI Taxonomy" id="1041766"/>
    <lineage>
        <taxon>Bacteria</taxon>
        <taxon>Pseudomonadati</taxon>
        <taxon>Verrucomicrobiota</taxon>
        <taxon>Methylacidimicrobium</taxon>
    </lineage>
</organism>
<keyword evidence="3" id="KW-0489">Methyltransferase</keyword>
<dbReference type="EC" id="2.1.1.-" evidence="3"/>
<dbReference type="GO" id="GO:0008757">
    <property type="term" value="F:S-adenosylmethionine-dependent methyltransferase activity"/>
    <property type="evidence" value="ECO:0007669"/>
    <property type="project" value="InterPro"/>
</dbReference>
<dbReference type="PANTHER" id="PTHR45036:SF1">
    <property type="entry name" value="METHYLTRANSFERASE LIKE 7A"/>
    <property type="match status" value="1"/>
</dbReference>
<evidence type="ECO:0000313" key="4">
    <source>
        <dbReference type="Proteomes" id="UP000381693"/>
    </source>
</evidence>
<evidence type="ECO:0000256" key="1">
    <source>
        <dbReference type="SAM" id="Phobius"/>
    </source>
</evidence>
<protein>
    <submittedName>
        <fullName evidence="3">Methyltransferase YcgJ</fullName>
        <ecNumber evidence="3">2.1.1.-</ecNumber>
    </submittedName>
</protein>
<dbReference type="Gene3D" id="3.40.50.150">
    <property type="entry name" value="Vaccinia Virus protein VP39"/>
    <property type="match status" value="1"/>
</dbReference>
<feature type="transmembrane region" description="Helical" evidence="1">
    <location>
        <begin position="18"/>
        <end position="36"/>
    </location>
</feature>